<dbReference type="EMBL" id="CP056775">
    <property type="protein sequence ID" value="QRR00058.1"/>
    <property type="molecule type" value="Genomic_DNA"/>
</dbReference>
<proteinExistence type="predicted"/>
<name>A0ABX7I2W1_9BACT</name>
<dbReference type="Proteomes" id="UP000612680">
    <property type="component" value="Chromosome"/>
</dbReference>
<reference evidence="1 2" key="1">
    <citation type="submission" date="2020-06" db="EMBL/GenBank/DDBJ databases">
        <title>Dyadobacter sandarakinus sp. nov., isolated from the soil of the Arctic Yellow River Station.</title>
        <authorList>
            <person name="Zhang Y."/>
            <person name="Peng F."/>
        </authorList>
    </citation>
    <scope>NUCLEOTIDE SEQUENCE [LARGE SCALE GENOMIC DNA]</scope>
    <source>
        <strain evidence="1 2">Q3-56</strain>
    </source>
</reference>
<sequence>MNETIMLPVDYQGETIELPLNIVTLGYTYQLHIQVQGRTLIFEKDDEGQYRVIDLSGSGPDHVDKHLITAILETLQGL</sequence>
<protein>
    <submittedName>
        <fullName evidence="1">Uncharacterized protein</fullName>
    </submittedName>
</protein>
<organism evidence="1 2">
    <name type="scientific">Dyadobacter sandarakinus</name>
    <dbReference type="NCBI Taxonomy" id="2747268"/>
    <lineage>
        <taxon>Bacteria</taxon>
        <taxon>Pseudomonadati</taxon>
        <taxon>Bacteroidota</taxon>
        <taxon>Cytophagia</taxon>
        <taxon>Cytophagales</taxon>
        <taxon>Spirosomataceae</taxon>
        <taxon>Dyadobacter</taxon>
    </lineage>
</organism>
<evidence type="ECO:0000313" key="2">
    <source>
        <dbReference type="Proteomes" id="UP000612680"/>
    </source>
</evidence>
<gene>
    <name evidence="1" type="ORF">HWI92_03580</name>
</gene>
<dbReference type="RefSeq" id="WP_204660818.1">
    <property type="nucleotide sequence ID" value="NZ_CP056775.1"/>
</dbReference>
<keyword evidence="2" id="KW-1185">Reference proteome</keyword>
<evidence type="ECO:0000313" key="1">
    <source>
        <dbReference type="EMBL" id="QRR00058.1"/>
    </source>
</evidence>
<accession>A0ABX7I2W1</accession>